<protein>
    <submittedName>
        <fullName evidence="1">Uncharacterized protein</fullName>
    </submittedName>
</protein>
<dbReference type="EMBL" id="GBRH01218486">
    <property type="protein sequence ID" value="JAD79409.1"/>
    <property type="molecule type" value="Transcribed_RNA"/>
</dbReference>
<reference evidence="1" key="1">
    <citation type="submission" date="2014-09" db="EMBL/GenBank/DDBJ databases">
        <authorList>
            <person name="Magalhaes I.L.F."/>
            <person name="Oliveira U."/>
            <person name="Santos F.R."/>
            <person name="Vidigal T.H.D.A."/>
            <person name="Brescovit A.D."/>
            <person name="Santos A.J."/>
        </authorList>
    </citation>
    <scope>NUCLEOTIDE SEQUENCE</scope>
    <source>
        <tissue evidence="1">Shoot tissue taken approximately 20 cm above the soil surface</tissue>
    </source>
</reference>
<dbReference type="AlphaFoldDB" id="A0A0A9CST4"/>
<reference evidence="1" key="2">
    <citation type="journal article" date="2015" name="Data Brief">
        <title>Shoot transcriptome of the giant reed, Arundo donax.</title>
        <authorList>
            <person name="Barrero R.A."/>
            <person name="Guerrero F.D."/>
            <person name="Moolhuijzen P."/>
            <person name="Goolsby J.A."/>
            <person name="Tidwell J."/>
            <person name="Bellgard S.E."/>
            <person name="Bellgard M.I."/>
        </authorList>
    </citation>
    <scope>NUCLEOTIDE SEQUENCE</scope>
    <source>
        <tissue evidence="1">Shoot tissue taken approximately 20 cm above the soil surface</tissue>
    </source>
</reference>
<organism evidence="1">
    <name type="scientific">Arundo donax</name>
    <name type="common">Giant reed</name>
    <name type="synonym">Donax arundinaceus</name>
    <dbReference type="NCBI Taxonomy" id="35708"/>
    <lineage>
        <taxon>Eukaryota</taxon>
        <taxon>Viridiplantae</taxon>
        <taxon>Streptophyta</taxon>
        <taxon>Embryophyta</taxon>
        <taxon>Tracheophyta</taxon>
        <taxon>Spermatophyta</taxon>
        <taxon>Magnoliopsida</taxon>
        <taxon>Liliopsida</taxon>
        <taxon>Poales</taxon>
        <taxon>Poaceae</taxon>
        <taxon>PACMAD clade</taxon>
        <taxon>Arundinoideae</taxon>
        <taxon>Arundineae</taxon>
        <taxon>Arundo</taxon>
    </lineage>
</organism>
<name>A0A0A9CST4_ARUDO</name>
<accession>A0A0A9CST4</accession>
<sequence>MFDVSVEPYPSSSCSVNKSFMSLALKNLLCRGSFNTLFVRKCLYICR</sequence>
<evidence type="ECO:0000313" key="1">
    <source>
        <dbReference type="EMBL" id="JAD79409.1"/>
    </source>
</evidence>
<proteinExistence type="predicted"/>